<dbReference type="SUPFAM" id="SSF53448">
    <property type="entry name" value="Nucleotide-diphospho-sugar transferases"/>
    <property type="match status" value="1"/>
</dbReference>
<name>A0ABS7CTM9_9BACT</name>
<dbReference type="InterPro" id="IPR001173">
    <property type="entry name" value="Glyco_trans_2-like"/>
</dbReference>
<dbReference type="PANTHER" id="PTHR22916">
    <property type="entry name" value="GLYCOSYLTRANSFERASE"/>
    <property type="match status" value="1"/>
</dbReference>
<reference evidence="2 3" key="1">
    <citation type="journal article" date="2016" name="Int. J. Syst. Evol. Microbiol.">
        <title>Pontibacter aydingkolensis sp. nov., isolated from soil of a salt lake.</title>
        <authorList>
            <person name="Osman G."/>
            <person name="Zhang T."/>
            <person name="Lou K."/>
            <person name="Gao Y."/>
            <person name="Chang W."/>
            <person name="Lin Q."/>
            <person name="Yang H.M."/>
            <person name="Huo X.D."/>
            <person name="Wang N."/>
        </authorList>
    </citation>
    <scope>NUCLEOTIDE SEQUENCE [LARGE SCALE GENOMIC DNA]</scope>
    <source>
        <strain evidence="2 3">KACC 19255</strain>
    </source>
</reference>
<evidence type="ECO:0000313" key="2">
    <source>
        <dbReference type="EMBL" id="MBW7467209.1"/>
    </source>
</evidence>
<protein>
    <submittedName>
        <fullName evidence="2">Glycosyltransferase family 2 protein</fullName>
    </submittedName>
</protein>
<sequence>MIETVSVIIPVFNSSKYIEETINSVLNQTWSNIELIIVDDGSSDNTLDIVSKFEGDNLKVVKQANLGACAARNHGFSVSKGDYIQFLDADDVLAPDKIELQIKQLLTSRAPLKNIIHCQWGRFYNSISEDIRWEPHEDIQRDLSPAEWLIYDRMSMTGCWLTPRPLIEKGGLWNESLKRNQDGEFFSRLLTYSEEVLYCSTAKVYYRSGIYTSVSANNSEPAASSALKAIDLIKGYTLDLEDSERARLAMANKYIEYAYGHYIQHPKLALEAEQKAIELGSSTVNLPGGKLLRILDNTLGWRTALDVKKYCYKLVGK</sequence>
<keyword evidence="3" id="KW-1185">Reference proteome</keyword>
<dbReference type="Gene3D" id="3.90.550.10">
    <property type="entry name" value="Spore Coat Polysaccharide Biosynthesis Protein SpsA, Chain A"/>
    <property type="match status" value="1"/>
</dbReference>
<dbReference type="Pfam" id="PF00535">
    <property type="entry name" value="Glycos_transf_2"/>
    <property type="match status" value="1"/>
</dbReference>
<dbReference type="PANTHER" id="PTHR22916:SF3">
    <property type="entry name" value="UDP-GLCNAC:BETAGAL BETA-1,3-N-ACETYLGLUCOSAMINYLTRANSFERASE-LIKE PROTEIN 1"/>
    <property type="match status" value="1"/>
</dbReference>
<dbReference type="EMBL" id="JAHYXK010000006">
    <property type="protein sequence ID" value="MBW7467209.1"/>
    <property type="molecule type" value="Genomic_DNA"/>
</dbReference>
<dbReference type="InterPro" id="IPR029044">
    <property type="entry name" value="Nucleotide-diphossugar_trans"/>
</dbReference>
<dbReference type="RefSeq" id="WP_219877097.1">
    <property type="nucleotide sequence ID" value="NZ_JAHYXK010000006.1"/>
</dbReference>
<accession>A0ABS7CTM9</accession>
<organism evidence="2 3">
    <name type="scientific">Pontibacter aydingkolensis</name>
    <dbReference type="NCBI Taxonomy" id="1911536"/>
    <lineage>
        <taxon>Bacteria</taxon>
        <taxon>Pseudomonadati</taxon>
        <taxon>Bacteroidota</taxon>
        <taxon>Cytophagia</taxon>
        <taxon>Cytophagales</taxon>
        <taxon>Hymenobacteraceae</taxon>
        <taxon>Pontibacter</taxon>
    </lineage>
</organism>
<evidence type="ECO:0000259" key="1">
    <source>
        <dbReference type="Pfam" id="PF00535"/>
    </source>
</evidence>
<gene>
    <name evidence="2" type="ORF">K0O23_09025</name>
</gene>
<proteinExistence type="predicted"/>
<dbReference type="CDD" id="cd00761">
    <property type="entry name" value="Glyco_tranf_GTA_type"/>
    <property type="match status" value="1"/>
</dbReference>
<evidence type="ECO:0000313" key="3">
    <source>
        <dbReference type="Proteomes" id="UP000813018"/>
    </source>
</evidence>
<dbReference type="Proteomes" id="UP000813018">
    <property type="component" value="Unassembled WGS sequence"/>
</dbReference>
<feature type="domain" description="Glycosyltransferase 2-like" evidence="1">
    <location>
        <begin position="6"/>
        <end position="135"/>
    </location>
</feature>
<comment type="caution">
    <text evidence="2">The sequence shown here is derived from an EMBL/GenBank/DDBJ whole genome shotgun (WGS) entry which is preliminary data.</text>
</comment>